<proteinExistence type="predicted"/>
<name>A0A8J6TNH6_9BACT</name>
<dbReference type="EMBL" id="JACNJH010000212">
    <property type="protein sequence ID" value="MBC8362708.1"/>
    <property type="molecule type" value="Genomic_DNA"/>
</dbReference>
<dbReference type="Gene3D" id="2.40.10.410">
    <property type="entry name" value="FlgT, C-terminal domain"/>
    <property type="match status" value="1"/>
</dbReference>
<dbReference type="Proteomes" id="UP000603434">
    <property type="component" value="Unassembled WGS sequence"/>
</dbReference>
<comment type="caution">
    <text evidence="1">The sequence shown here is derived from an EMBL/GenBank/DDBJ whole genome shotgun (WGS) entry which is preliminary data.</text>
</comment>
<gene>
    <name evidence="1" type="ORF">H8E23_15090</name>
</gene>
<reference evidence="1 2" key="1">
    <citation type="submission" date="2020-08" db="EMBL/GenBank/DDBJ databases">
        <title>Bridging the membrane lipid divide: bacteria of the FCB group superphylum have the potential to synthesize archaeal ether lipids.</title>
        <authorList>
            <person name="Villanueva L."/>
            <person name="Von Meijenfeldt F.A.B."/>
            <person name="Westbye A.B."/>
            <person name="Yadav S."/>
            <person name="Hopmans E.C."/>
            <person name="Dutilh B.E."/>
            <person name="Sinninghe Damste J.S."/>
        </authorList>
    </citation>
    <scope>NUCLEOTIDE SEQUENCE [LARGE SCALE GENOMIC DNA]</scope>
    <source>
        <strain evidence="1">NIOZ-UU30</strain>
    </source>
</reference>
<dbReference type="AlphaFoldDB" id="A0A8J6TNH6"/>
<evidence type="ECO:0000313" key="2">
    <source>
        <dbReference type="Proteomes" id="UP000603434"/>
    </source>
</evidence>
<dbReference type="InterPro" id="IPR038165">
    <property type="entry name" value="FlgT_C_sf"/>
</dbReference>
<sequence>MIFQILLAFIERIRPAVLVLFLSVFIPLLGGCSSFSTIKKATTGMIHNMSAPDSHLKKKVGIALFENKTTVTDQKFNDVFADYLLGAITKECSDILLVKPGDAEYPDYLAELPKQAAGRIDSFELAQRGRQLGLNAIVTGALIDISENREKKGILWFKRTHEYVRVKVAVAVYETETGAKILDESFNHKIDVGESDFDPEFDSPGPRKQIDKKTLTNAYEKIASDMGEAVCNAVADQPWRGFLVSINANKILISSGNRVGLKQGDMLDVFDTSNVFQNALGQRFFIPGLKTDEVKITAVFADTAEAEIVSGEGDKIKPGDSLRFKE</sequence>
<organism evidence="1 2">
    <name type="scientific">Candidatus Desulfatibia profunda</name>
    <dbReference type="NCBI Taxonomy" id="2841695"/>
    <lineage>
        <taxon>Bacteria</taxon>
        <taxon>Pseudomonadati</taxon>
        <taxon>Thermodesulfobacteriota</taxon>
        <taxon>Desulfobacteria</taxon>
        <taxon>Desulfobacterales</taxon>
        <taxon>Desulfobacterales incertae sedis</taxon>
        <taxon>Candidatus Desulfatibia</taxon>
    </lineage>
</organism>
<evidence type="ECO:0000313" key="1">
    <source>
        <dbReference type="EMBL" id="MBC8362708.1"/>
    </source>
</evidence>
<accession>A0A8J6TNH6</accession>
<protein>
    <recommendedName>
        <fullName evidence="3">Flagellar assembly protein T C-terminal domain-containing protein</fullName>
    </recommendedName>
</protein>
<evidence type="ECO:0008006" key="3">
    <source>
        <dbReference type="Google" id="ProtNLM"/>
    </source>
</evidence>